<proteinExistence type="predicted"/>
<dbReference type="SUPFAM" id="SSF49777">
    <property type="entry name" value="PEBP-like"/>
    <property type="match status" value="1"/>
</dbReference>
<gene>
    <name evidence="2" type="ORF">MELA_00419</name>
</gene>
<dbReference type="Proteomes" id="UP000334340">
    <property type="component" value="Unassembled WGS sequence"/>
</dbReference>
<evidence type="ECO:0000313" key="3">
    <source>
        <dbReference type="Proteomes" id="UP000334340"/>
    </source>
</evidence>
<dbReference type="CDD" id="cd00865">
    <property type="entry name" value="PEBP_bact_arch"/>
    <property type="match status" value="1"/>
</dbReference>
<feature type="region of interest" description="Disordered" evidence="1">
    <location>
        <begin position="1"/>
        <end position="29"/>
    </location>
</feature>
<name>A0A564ZFE3_9BACT</name>
<dbReference type="InterPro" id="IPR036610">
    <property type="entry name" value="PEBP-like_sf"/>
</dbReference>
<reference evidence="2 3" key="1">
    <citation type="submission" date="2019-07" db="EMBL/GenBank/DDBJ databases">
        <authorList>
            <person name="Cremers G."/>
        </authorList>
    </citation>
    <scope>NUCLEOTIDE SEQUENCE [LARGE SCALE GENOMIC DNA]</scope>
</reference>
<accession>A0A564ZFE3</accession>
<sequence>MKGIEEGAAKGAMPPGAREGATSWKRTGCGGPCPPIWRHRYFHKLYALDVELPDVKKPTKAALEGAMGGHGVGHAEIIGIYEKARK</sequence>
<evidence type="ECO:0000256" key="1">
    <source>
        <dbReference type="SAM" id="MobiDB-lite"/>
    </source>
</evidence>
<evidence type="ECO:0000313" key="2">
    <source>
        <dbReference type="EMBL" id="VUZ84055.1"/>
    </source>
</evidence>
<dbReference type="Gene3D" id="3.90.280.10">
    <property type="entry name" value="PEBP-like"/>
    <property type="match status" value="1"/>
</dbReference>
<organism evidence="2 3">
    <name type="scientific">Candidatus Methylomirabilis lanthanidiphila</name>
    <dbReference type="NCBI Taxonomy" id="2211376"/>
    <lineage>
        <taxon>Bacteria</taxon>
        <taxon>Candidatus Methylomirabilota</taxon>
        <taxon>Candidatus Methylomirabilia</taxon>
        <taxon>Candidatus Methylomirabilales</taxon>
        <taxon>Candidatus Methylomirabilaceae</taxon>
        <taxon>Candidatus Methylomirabilis</taxon>
    </lineage>
</organism>
<protein>
    <submittedName>
        <fullName evidence="2">Putative kinase inhibitor</fullName>
    </submittedName>
</protein>
<keyword evidence="3" id="KW-1185">Reference proteome</keyword>
<dbReference type="EMBL" id="CABIKM010000005">
    <property type="protein sequence ID" value="VUZ84055.1"/>
    <property type="molecule type" value="Genomic_DNA"/>
</dbReference>
<dbReference type="InterPro" id="IPR005247">
    <property type="entry name" value="YbhB_YbcL/LppC-like"/>
</dbReference>
<dbReference type="AlphaFoldDB" id="A0A564ZFE3"/>
<dbReference type="Pfam" id="PF01161">
    <property type="entry name" value="PBP"/>
    <property type="match status" value="1"/>
</dbReference>
<dbReference type="InterPro" id="IPR008914">
    <property type="entry name" value="PEBP"/>
</dbReference>